<evidence type="ECO:0000313" key="3">
    <source>
        <dbReference type="EMBL" id="KAF8679574.1"/>
    </source>
</evidence>
<dbReference type="InterPro" id="IPR003615">
    <property type="entry name" value="HNH_nuc"/>
</dbReference>
<feature type="compositionally biased region" description="Gly residues" evidence="1">
    <location>
        <begin position="429"/>
        <end position="445"/>
    </location>
</feature>
<reference evidence="3" key="1">
    <citation type="submission" date="2020-09" db="EMBL/GenBank/DDBJ databases">
        <title>Comparative genome analyses of four rice-infecting Rhizoctonia solani isolates reveal extensive enrichment of homogalacturonan modification genes.</title>
        <authorList>
            <person name="Lee D.-Y."/>
            <person name="Jeon J."/>
            <person name="Kim K.-T."/>
            <person name="Cheong K."/>
            <person name="Song H."/>
            <person name="Choi G."/>
            <person name="Ko J."/>
            <person name="Opiyo S.O."/>
            <person name="Zuo S."/>
            <person name="Madhav S."/>
            <person name="Lee Y.-H."/>
            <person name="Wang G.-L."/>
        </authorList>
    </citation>
    <scope>NUCLEOTIDE SEQUENCE</scope>
    <source>
        <strain evidence="3">AG1-IA YN-7</strain>
    </source>
</reference>
<dbReference type="EMBL" id="JACYCC010000037">
    <property type="protein sequence ID" value="KAF8679574.1"/>
    <property type="molecule type" value="Genomic_DNA"/>
</dbReference>
<feature type="compositionally biased region" description="Polar residues" evidence="1">
    <location>
        <begin position="256"/>
        <end position="272"/>
    </location>
</feature>
<evidence type="ECO:0000259" key="2">
    <source>
        <dbReference type="Pfam" id="PF13391"/>
    </source>
</evidence>
<feature type="domain" description="HNH nuclease" evidence="2">
    <location>
        <begin position="84"/>
        <end position="116"/>
    </location>
</feature>
<accession>A0A8H7LK41</accession>
<gene>
    <name evidence="3" type="ORF">RHS04_04420</name>
</gene>
<proteinExistence type="predicted"/>
<dbReference type="AlphaFoldDB" id="A0A8H7LK41"/>
<dbReference type="Proteomes" id="UP000650582">
    <property type="component" value="Unassembled WGS sequence"/>
</dbReference>
<feature type="compositionally biased region" description="Basic and acidic residues" evidence="1">
    <location>
        <begin position="273"/>
        <end position="284"/>
    </location>
</feature>
<evidence type="ECO:0000256" key="1">
    <source>
        <dbReference type="SAM" id="MobiDB-lite"/>
    </source>
</evidence>
<feature type="region of interest" description="Disordered" evidence="1">
    <location>
        <begin position="243"/>
        <end position="612"/>
    </location>
</feature>
<evidence type="ECO:0000313" key="4">
    <source>
        <dbReference type="Proteomes" id="UP000650582"/>
    </source>
</evidence>
<comment type="caution">
    <text evidence="3">The sequence shown here is derived from an EMBL/GenBank/DDBJ whole genome shotgun (WGS) entry which is preliminary data.</text>
</comment>
<feature type="compositionally biased region" description="Polar residues" evidence="1">
    <location>
        <begin position="410"/>
        <end position="424"/>
    </location>
</feature>
<organism evidence="3 4">
    <name type="scientific">Rhizoctonia solani</name>
    <dbReference type="NCBI Taxonomy" id="456999"/>
    <lineage>
        <taxon>Eukaryota</taxon>
        <taxon>Fungi</taxon>
        <taxon>Dikarya</taxon>
        <taxon>Basidiomycota</taxon>
        <taxon>Agaricomycotina</taxon>
        <taxon>Agaricomycetes</taxon>
        <taxon>Cantharellales</taxon>
        <taxon>Ceratobasidiaceae</taxon>
        <taxon>Rhizoctonia</taxon>
    </lineage>
</organism>
<sequence length="640" mass="69062">MSRDELHVTARACAIDRRATAMAGTDDRSNAYNVPPEMREFVRKRDQRKCLLCGASNTPPDTALIVAGSPWDEIELEWLKERGLVPEAFNAIHPQNIISLCPNHHELFLHRRWCFVPCPEDRHIMRIHEEQDMRDRLYRRGTLGPGHSIPRTVPQLSGKFDFLNCAFGDDALSITPAGGRMTLVSTMPLDHESAQNLPRPPQYPLPGVNPFVILAHAAKCVGGPRKPIFPEIEQEISELVNAYNLDPSSFPPPAPNLSQSPNVQTYQSPRESTSTHDSDSEPESRSSSPTSMDAPPPAPIVPPPPTSARTRNFPKPSVGTSPEQPYHTGYGISRQDTGQSHYSTGHFTGPTNTAGTQPIPIFRPPSALATNAPHPNLMAEGTSPSSGTGTGGGERDRSNIPPPPPIPHHLQSQASIPAHMQQQMTGTGVNAGAGAGPGAGAGVGANAGRRRQSDNPPPPVQMTNPPPPAPPSAQAFAQQSQSFPQYVQYPSATTIGGAAREGPGLTRRPSKLRHSEDLRGTIRSPPPIPIGVTTGMGPRSPDRDRVVSGSGDRVTPGAGIGNGPKSPDVPLSRRESHSQFPRPRERERERDRDRDRDWDNNGEPFVFGPDVSAADIITRLTEGRSGSSADFSGRRRNGST</sequence>
<feature type="compositionally biased region" description="Pro residues" evidence="1">
    <location>
        <begin position="455"/>
        <end position="471"/>
    </location>
</feature>
<dbReference type="Pfam" id="PF13391">
    <property type="entry name" value="HNH_2"/>
    <property type="match status" value="1"/>
</dbReference>
<name>A0A8H7LK41_9AGAM</name>
<protein>
    <recommendedName>
        <fullName evidence="2">HNH nuclease domain-containing protein</fullName>
    </recommendedName>
</protein>
<feature type="compositionally biased region" description="Low complexity" evidence="1">
    <location>
        <begin position="472"/>
        <end position="485"/>
    </location>
</feature>
<feature type="compositionally biased region" description="Basic and acidic residues" evidence="1">
    <location>
        <begin position="571"/>
        <end position="599"/>
    </location>
</feature>
<feature type="compositionally biased region" description="Pro residues" evidence="1">
    <location>
        <begin position="294"/>
        <end position="306"/>
    </location>
</feature>
<feature type="region of interest" description="Disordered" evidence="1">
    <location>
        <begin position="621"/>
        <end position="640"/>
    </location>
</feature>
<feature type="compositionally biased region" description="Polar residues" evidence="1">
    <location>
        <begin position="334"/>
        <end position="356"/>
    </location>
</feature>